<dbReference type="GO" id="GO:0008270">
    <property type="term" value="F:zinc ion binding"/>
    <property type="evidence" value="ECO:0007669"/>
    <property type="project" value="InterPro"/>
</dbReference>
<dbReference type="SUPFAM" id="SSF57756">
    <property type="entry name" value="Retrovirus zinc finger-like domains"/>
    <property type="match status" value="1"/>
</dbReference>
<evidence type="ECO:0008006" key="4">
    <source>
        <dbReference type="Google" id="ProtNLM"/>
    </source>
</evidence>
<dbReference type="SMR" id="A0A0R0EEM2"/>
<dbReference type="EnsemblPlants" id="KRG88664">
    <property type="protein sequence ID" value="KRG88664"/>
    <property type="gene ID" value="GLYMA_U037100"/>
</dbReference>
<dbReference type="AlphaFoldDB" id="A0A0R0EEM2"/>
<reference evidence="2" key="2">
    <citation type="submission" date="2018-02" db="UniProtKB">
        <authorList>
            <consortium name="EnsemblPlants"/>
        </authorList>
    </citation>
    <scope>IDENTIFICATION</scope>
    <source>
        <strain evidence="2">Williams 82</strain>
    </source>
</reference>
<dbReference type="PANTHER" id="PTHR34676">
    <property type="entry name" value="DUF4219 DOMAIN-CONTAINING PROTEIN-RELATED"/>
    <property type="match status" value="1"/>
</dbReference>
<keyword evidence="3" id="KW-1185">Reference proteome</keyword>
<evidence type="ECO:0000313" key="3">
    <source>
        <dbReference type="Proteomes" id="UP000008827"/>
    </source>
</evidence>
<dbReference type="Proteomes" id="UP000008827">
    <property type="component" value="Unassembled WGS sequence"/>
</dbReference>
<dbReference type="EMBL" id="KZ847151">
    <property type="protein sequence ID" value="KRG88664.1"/>
    <property type="molecule type" value="Genomic_DNA"/>
</dbReference>
<protein>
    <recommendedName>
        <fullName evidence="4">CCHC-type domain-containing protein</fullName>
    </recommendedName>
</protein>
<dbReference type="GO" id="GO:0003676">
    <property type="term" value="F:nucleic acid binding"/>
    <property type="evidence" value="ECO:0007669"/>
    <property type="project" value="InterPro"/>
</dbReference>
<dbReference type="Gramene" id="KRG88664">
    <property type="protein sequence ID" value="KRG88664"/>
    <property type="gene ID" value="GLYMA_U037100"/>
</dbReference>
<proteinExistence type="predicted"/>
<accession>A0A0R0EEM2</accession>
<dbReference type="InterPro" id="IPR036875">
    <property type="entry name" value="Znf_CCHC_sf"/>
</dbReference>
<evidence type="ECO:0000313" key="2">
    <source>
        <dbReference type="EnsemblPlants" id="KRG88664"/>
    </source>
</evidence>
<name>A0A0R0EEM2_SOYBN</name>
<dbReference type="PANTHER" id="PTHR34676:SF27">
    <property type="entry name" value="ASPARTYL-TRNA SYNTHETASE"/>
    <property type="match status" value="1"/>
</dbReference>
<reference evidence="1" key="3">
    <citation type="submission" date="2018-07" db="EMBL/GenBank/DDBJ databases">
        <title>WGS assembly of Glycine max.</title>
        <authorList>
            <person name="Schmutz J."/>
            <person name="Cannon S."/>
            <person name="Schlueter J."/>
            <person name="Ma J."/>
            <person name="Mitros T."/>
            <person name="Nelson W."/>
            <person name="Hyten D."/>
            <person name="Song Q."/>
            <person name="Thelen J."/>
            <person name="Cheng J."/>
            <person name="Xu D."/>
            <person name="Hellsten U."/>
            <person name="May G."/>
            <person name="Yu Y."/>
            <person name="Sakurai T."/>
            <person name="Umezawa T."/>
            <person name="Bhattacharyya M."/>
            <person name="Sandhu D."/>
            <person name="Valliyodan B."/>
            <person name="Lindquist E."/>
            <person name="Peto M."/>
            <person name="Grant D."/>
            <person name="Shu S."/>
            <person name="Goodstein D."/>
            <person name="Barry K."/>
            <person name="Futrell-Griggs M."/>
            <person name="Abernathy B."/>
            <person name="Du J."/>
            <person name="Tian Z."/>
            <person name="Zhu L."/>
            <person name="Gill N."/>
            <person name="Joshi T."/>
            <person name="Libault M."/>
            <person name="Sethuraman A."/>
            <person name="Zhang X."/>
            <person name="Shinozaki K."/>
            <person name="Nguyen H."/>
            <person name="Wing R."/>
            <person name="Cregan P."/>
            <person name="Specht J."/>
            <person name="Grimwood J."/>
            <person name="Rokhsar D."/>
            <person name="Stacey G."/>
            <person name="Shoemaker R."/>
            <person name="Jackson S."/>
        </authorList>
    </citation>
    <scope>NUCLEOTIDE SEQUENCE</scope>
    <source>
        <tissue evidence="1">Callus</tissue>
    </source>
</reference>
<reference evidence="1" key="1">
    <citation type="journal article" date="2010" name="Nature">
        <title>Genome sequence of the palaeopolyploid soybean.</title>
        <authorList>
            <person name="Schmutz J."/>
            <person name="Cannon S.B."/>
            <person name="Schlueter J."/>
            <person name="Ma J."/>
            <person name="Mitros T."/>
            <person name="Nelson W."/>
            <person name="Hyten D.L."/>
            <person name="Song Q."/>
            <person name="Thelen J.J."/>
            <person name="Cheng J."/>
            <person name="Xu D."/>
            <person name="Hellsten U."/>
            <person name="May G.D."/>
            <person name="Yu Y."/>
            <person name="Sakurai T."/>
            <person name="Umezawa T."/>
            <person name="Bhattacharyya M.K."/>
            <person name="Sandhu D."/>
            <person name="Valliyodan B."/>
            <person name="Lindquist E."/>
            <person name="Peto M."/>
            <person name="Grant D."/>
            <person name="Shu S."/>
            <person name="Goodstein D."/>
            <person name="Barry K."/>
            <person name="Futrell-Griggs M."/>
            <person name="Abernathy B."/>
            <person name="Du J."/>
            <person name="Tian Z."/>
            <person name="Zhu L."/>
            <person name="Gill N."/>
            <person name="Joshi T."/>
            <person name="Libault M."/>
            <person name="Sethuraman A."/>
            <person name="Zhang X.-C."/>
            <person name="Shinozaki K."/>
            <person name="Nguyen H.T."/>
            <person name="Wing R.A."/>
            <person name="Cregan P."/>
            <person name="Specht J."/>
            <person name="Grimwood J."/>
            <person name="Rokhsar D."/>
            <person name="Stacey G."/>
            <person name="Shoemaker R.C."/>
            <person name="Jackson S.A."/>
        </authorList>
    </citation>
    <scope>NUCLEOTIDE SEQUENCE</scope>
    <source>
        <tissue evidence="1">Callus</tissue>
    </source>
</reference>
<dbReference type="Pfam" id="PF14223">
    <property type="entry name" value="Retrotran_gag_2"/>
    <property type="match status" value="1"/>
</dbReference>
<gene>
    <name evidence="1" type="ORF">GLYMA_U037100</name>
</gene>
<dbReference type="InParanoid" id="A0A0R0EEM2"/>
<sequence length="240" mass="28792">MMLCALSEKEYSKVKRNKLSLVNRKYELFSMEENEDIQCMFGCFQANLNELRSLGRTYDNYDHIDKILRSISRNWRPQVTVLRDLKNLDSMSLWKLVATLKVHEQELYREAPQEEYPETRRKKTKSFIVCNECKKPEHFKSECPDLEKNQDMKKFFSTKEKKGLMKEDDEEANIWMMADITFEGFELYQKDEVNFDDPKSLRKAYHELLSYSYIVSKAYKNLRRDFKNLSQGHLKLEKTL</sequence>
<evidence type="ECO:0000313" key="1">
    <source>
        <dbReference type="EMBL" id="KRG88664.1"/>
    </source>
</evidence>
<organism evidence="2">
    <name type="scientific">Glycine max</name>
    <name type="common">Soybean</name>
    <name type="synonym">Glycine hispida</name>
    <dbReference type="NCBI Taxonomy" id="3847"/>
    <lineage>
        <taxon>Eukaryota</taxon>
        <taxon>Viridiplantae</taxon>
        <taxon>Streptophyta</taxon>
        <taxon>Embryophyta</taxon>
        <taxon>Tracheophyta</taxon>
        <taxon>Spermatophyta</taxon>
        <taxon>Magnoliopsida</taxon>
        <taxon>eudicotyledons</taxon>
        <taxon>Gunneridae</taxon>
        <taxon>Pentapetalae</taxon>
        <taxon>rosids</taxon>
        <taxon>fabids</taxon>
        <taxon>Fabales</taxon>
        <taxon>Fabaceae</taxon>
        <taxon>Papilionoideae</taxon>
        <taxon>50 kb inversion clade</taxon>
        <taxon>NPAAA clade</taxon>
        <taxon>indigoferoid/millettioid clade</taxon>
        <taxon>Phaseoleae</taxon>
        <taxon>Glycine</taxon>
        <taxon>Glycine subgen. Soja</taxon>
    </lineage>
</organism>